<keyword evidence="3 4" id="KW-0802">TPR repeat</keyword>
<dbReference type="OrthoDB" id="2335338at2759"/>
<accession>A0A835CLZ7</accession>
<keyword evidence="2" id="KW-0677">Repeat</keyword>
<dbReference type="InterPro" id="IPR047150">
    <property type="entry name" value="SGT"/>
</dbReference>
<dbReference type="AlphaFoldDB" id="A0A835CLZ7"/>
<dbReference type="InterPro" id="IPR019734">
    <property type="entry name" value="TPR_rpt"/>
</dbReference>
<comment type="caution">
    <text evidence="7">The sequence shown here is derived from an EMBL/GenBank/DDBJ whole genome shotgun (WGS) entry which is preliminary data.</text>
</comment>
<gene>
    <name evidence="7" type="ORF">HCN44_007998</name>
</gene>
<dbReference type="Pfam" id="PF16546">
    <property type="entry name" value="SGTA_dimer"/>
    <property type="match status" value="1"/>
</dbReference>
<feature type="repeat" description="TPR" evidence="4">
    <location>
        <begin position="150"/>
        <end position="183"/>
    </location>
</feature>
<protein>
    <recommendedName>
        <fullName evidence="6">SGTA homodimerisation domain-containing protein</fullName>
    </recommendedName>
</protein>
<feature type="repeat" description="TPR" evidence="4">
    <location>
        <begin position="116"/>
        <end position="149"/>
    </location>
</feature>
<evidence type="ECO:0000313" key="7">
    <source>
        <dbReference type="EMBL" id="KAF7989324.1"/>
    </source>
</evidence>
<organism evidence="7 8">
    <name type="scientific">Aphidius gifuensis</name>
    <name type="common">Parasitoid wasp</name>
    <dbReference type="NCBI Taxonomy" id="684658"/>
    <lineage>
        <taxon>Eukaryota</taxon>
        <taxon>Metazoa</taxon>
        <taxon>Ecdysozoa</taxon>
        <taxon>Arthropoda</taxon>
        <taxon>Hexapoda</taxon>
        <taxon>Insecta</taxon>
        <taxon>Pterygota</taxon>
        <taxon>Neoptera</taxon>
        <taxon>Endopterygota</taxon>
        <taxon>Hymenoptera</taxon>
        <taxon>Apocrita</taxon>
        <taxon>Ichneumonoidea</taxon>
        <taxon>Braconidae</taxon>
        <taxon>Aphidiinae</taxon>
        <taxon>Aphidius</taxon>
    </lineage>
</organism>
<dbReference type="Gene3D" id="1.20.5.420">
    <property type="entry name" value="Immunoglobulin FC, subunit C"/>
    <property type="match status" value="1"/>
</dbReference>
<dbReference type="SUPFAM" id="SSF48452">
    <property type="entry name" value="TPR-like"/>
    <property type="match status" value="1"/>
</dbReference>
<dbReference type="EMBL" id="JACMRX010000005">
    <property type="protein sequence ID" value="KAF7989324.1"/>
    <property type="molecule type" value="Genomic_DNA"/>
</dbReference>
<dbReference type="GO" id="GO:0060090">
    <property type="term" value="F:molecular adaptor activity"/>
    <property type="evidence" value="ECO:0007669"/>
    <property type="project" value="TreeGrafter"/>
</dbReference>
<evidence type="ECO:0000256" key="2">
    <source>
        <dbReference type="ARBA" id="ARBA00022737"/>
    </source>
</evidence>
<evidence type="ECO:0000313" key="8">
    <source>
        <dbReference type="Proteomes" id="UP000639338"/>
    </source>
</evidence>
<dbReference type="GO" id="GO:0006620">
    <property type="term" value="P:post-translational protein targeting to endoplasmic reticulum membrane"/>
    <property type="evidence" value="ECO:0007669"/>
    <property type="project" value="TreeGrafter"/>
</dbReference>
<name>A0A835CLZ7_APHGI</name>
<evidence type="ECO:0000256" key="5">
    <source>
        <dbReference type="SAM" id="MobiDB-lite"/>
    </source>
</evidence>
<dbReference type="Pfam" id="PF13414">
    <property type="entry name" value="TPR_11"/>
    <property type="match status" value="1"/>
</dbReference>
<dbReference type="Pfam" id="PF00515">
    <property type="entry name" value="TPR_1"/>
    <property type="match status" value="1"/>
</dbReference>
<evidence type="ECO:0000259" key="6">
    <source>
        <dbReference type="Pfam" id="PF16546"/>
    </source>
</evidence>
<dbReference type="PROSITE" id="PS50005">
    <property type="entry name" value="TPR"/>
    <property type="match status" value="3"/>
</dbReference>
<evidence type="ECO:0000256" key="4">
    <source>
        <dbReference type="PROSITE-ProRule" id="PRU00339"/>
    </source>
</evidence>
<feature type="region of interest" description="Disordered" evidence="5">
    <location>
        <begin position="289"/>
        <end position="309"/>
    </location>
</feature>
<dbReference type="PANTHER" id="PTHR45831">
    <property type="entry name" value="LD24721P"/>
    <property type="match status" value="1"/>
</dbReference>
<dbReference type="SMART" id="SM00028">
    <property type="entry name" value="TPR"/>
    <property type="match status" value="3"/>
</dbReference>
<dbReference type="PANTHER" id="PTHR45831:SF2">
    <property type="entry name" value="LD24721P"/>
    <property type="match status" value="1"/>
</dbReference>
<dbReference type="PROSITE" id="PS50293">
    <property type="entry name" value="TPR_REGION"/>
    <property type="match status" value="1"/>
</dbReference>
<keyword evidence="8" id="KW-1185">Reference proteome</keyword>
<dbReference type="GO" id="GO:0016020">
    <property type="term" value="C:membrane"/>
    <property type="evidence" value="ECO:0007669"/>
    <property type="project" value="TreeGrafter"/>
</dbReference>
<reference evidence="7 8" key="1">
    <citation type="submission" date="2020-08" db="EMBL/GenBank/DDBJ databases">
        <title>Aphidius gifuensis genome sequencing and assembly.</title>
        <authorList>
            <person name="Du Z."/>
        </authorList>
    </citation>
    <scope>NUCLEOTIDE SEQUENCE [LARGE SCALE GENOMIC DNA]</scope>
    <source>
        <strain evidence="7">YNYX2018</strain>
        <tissue evidence="7">Adults</tissue>
    </source>
</reference>
<proteinExistence type="inferred from homology"/>
<feature type="compositionally biased region" description="Low complexity" evidence="5">
    <location>
        <begin position="300"/>
        <end position="309"/>
    </location>
</feature>
<evidence type="ECO:0000256" key="3">
    <source>
        <dbReference type="ARBA" id="ARBA00022803"/>
    </source>
</evidence>
<feature type="repeat" description="TPR" evidence="4">
    <location>
        <begin position="82"/>
        <end position="115"/>
    </location>
</feature>
<feature type="domain" description="SGTA homodimerisation" evidence="6">
    <location>
        <begin position="4"/>
        <end position="53"/>
    </location>
</feature>
<dbReference type="GO" id="GO:0072380">
    <property type="term" value="C:TRC complex"/>
    <property type="evidence" value="ECO:0007669"/>
    <property type="project" value="TreeGrafter"/>
</dbReference>
<comment type="similarity">
    <text evidence="1">Belongs to the SGT family.</text>
</comment>
<evidence type="ECO:0000256" key="1">
    <source>
        <dbReference type="ARBA" id="ARBA00008175"/>
    </source>
</evidence>
<dbReference type="InterPro" id="IPR032374">
    <property type="entry name" value="SGTA_dimer"/>
</dbReference>
<dbReference type="InterPro" id="IPR011990">
    <property type="entry name" value="TPR-like_helical_dom_sf"/>
</dbReference>
<dbReference type="Gene3D" id="1.25.40.10">
    <property type="entry name" value="Tetratricopeptide repeat domain"/>
    <property type="match status" value="1"/>
</dbReference>
<sequence>MAVKGLVSSMIKFLTQQLEEGGITDDSRESLEVVIQCLESVYSVRAADAPVNIDLLKIYENAIDVAGPLSAREATPEEKAQAELLKNKGNDLMQDGKTLEAITQYSNAIELDRRNAVYYCNRAAAYNRLGNYRRAIKDCETTLEIDPTYGKAYGRMGLAFSSMEKHNEAKDCYKKALELEPDNESHKNNLELAEEKLAQQGVGNMGIGGAGGVGGSGISIPGLPNVDPASFLSNPTLIAETMANPEIQNLLRDLMSGNTERGGVMDAIMEAGQQFASQVQSASPELFDNLRRQMGGGNGPNNPDPSQQN</sequence>
<dbReference type="Proteomes" id="UP000639338">
    <property type="component" value="Unassembled WGS sequence"/>
</dbReference>